<sequence>MSETGQGYMTIGVMFLVTIILGLALVWVNIERVDLAYELKVLERELQEKQDQHSKLQVELHYLLAPATLRDRAQKAGLQPPRRDQIRTMQQ</sequence>
<keyword evidence="1" id="KW-0175">Coiled coil</keyword>
<feature type="coiled-coil region" evidence="1">
    <location>
        <begin position="32"/>
        <end position="59"/>
    </location>
</feature>
<name>C7LSU0_DESBD</name>
<evidence type="ECO:0000256" key="1">
    <source>
        <dbReference type="SAM" id="Coils"/>
    </source>
</evidence>
<reference evidence="4 5" key="1">
    <citation type="journal article" date="2009" name="Stand. Genomic Sci.">
        <title>Complete genome sequence of Desulfomicrobium baculatum type strain (X).</title>
        <authorList>
            <person name="Copeland A."/>
            <person name="Spring S."/>
            <person name="Goker M."/>
            <person name="Schneider S."/>
            <person name="Lapidus A."/>
            <person name="Del Rio T.G."/>
            <person name="Tice H."/>
            <person name="Cheng J.F."/>
            <person name="Chen F."/>
            <person name="Nolan M."/>
            <person name="Bruce D."/>
            <person name="Goodwin L."/>
            <person name="Pitluck S."/>
            <person name="Ivanova N."/>
            <person name="Mavrommatis K."/>
            <person name="Ovchinnikova G."/>
            <person name="Pati A."/>
            <person name="Chen A."/>
            <person name="Palaniappan K."/>
            <person name="Land M."/>
            <person name="Hauser L."/>
            <person name="Chang Y.J."/>
            <person name="Jeffries C.C."/>
            <person name="Meincke L."/>
            <person name="Sims D."/>
            <person name="Brettin T."/>
            <person name="Detter J.C."/>
            <person name="Han C."/>
            <person name="Chain P."/>
            <person name="Bristow J."/>
            <person name="Eisen J.A."/>
            <person name="Markowitz V."/>
            <person name="Hugenholtz P."/>
            <person name="Kyrpides N.C."/>
            <person name="Klenk H.P."/>
            <person name="Lucas S."/>
        </authorList>
    </citation>
    <scope>NUCLEOTIDE SEQUENCE [LARGE SCALE GENOMIC DNA]</scope>
    <source>
        <strain evidence="5">DSM 4028 / VKM B-1378 / X</strain>
    </source>
</reference>
<evidence type="ECO:0000313" key="4">
    <source>
        <dbReference type="EMBL" id="ACU90690.1"/>
    </source>
</evidence>
<dbReference type="STRING" id="525897.Dbac_2613"/>
<feature type="compositionally biased region" description="Basic and acidic residues" evidence="2">
    <location>
        <begin position="81"/>
        <end position="91"/>
    </location>
</feature>
<keyword evidence="3" id="KW-0472">Membrane</keyword>
<dbReference type="EMBL" id="CP001629">
    <property type="protein sequence ID" value="ACU90690.1"/>
    <property type="molecule type" value="Genomic_DNA"/>
</dbReference>
<proteinExistence type="predicted"/>
<dbReference type="RefSeq" id="WP_015774779.1">
    <property type="nucleotide sequence ID" value="NC_013173.1"/>
</dbReference>
<dbReference type="AlphaFoldDB" id="C7LSU0"/>
<evidence type="ECO:0000313" key="5">
    <source>
        <dbReference type="Proteomes" id="UP000002216"/>
    </source>
</evidence>
<dbReference type="KEGG" id="dba:Dbac_2613"/>
<keyword evidence="5" id="KW-1185">Reference proteome</keyword>
<protein>
    <recommendedName>
        <fullName evidence="6">Cell division protein FtsL</fullName>
    </recommendedName>
</protein>
<dbReference type="eggNOG" id="ENOG5033KYK">
    <property type="taxonomic scope" value="Bacteria"/>
</dbReference>
<dbReference type="Proteomes" id="UP000002216">
    <property type="component" value="Chromosome"/>
</dbReference>
<keyword evidence="3" id="KW-0812">Transmembrane</keyword>
<gene>
    <name evidence="4" type="ordered locus">Dbac_2613</name>
</gene>
<accession>C7LSU0</accession>
<evidence type="ECO:0000256" key="3">
    <source>
        <dbReference type="SAM" id="Phobius"/>
    </source>
</evidence>
<evidence type="ECO:0000256" key="2">
    <source>
        <dbReference type="SAM" id="MobiDB-lite"/>
    </source>
</evidence>
<evidence type="ECO:0008006" key="6">
    <source>
        <dbReference type="Google" id="ProtNLM"/>
    </source>
</evidence>
<dbReference type="HOGENOM" id="CLU_173954_0_0_7"/>
<organism evidence="4 5">
    <name type="scientific">Desulfomicrobium baculatum (strain DSM 4028 / VKM B-1378 / X)</name>
    <name type="common">Desulfovibrio baculatus</name>
    <dbReference type="NCBI Taxonomy" id="525897"/>
    <lineage>
        <taxon>Bacteria</taxon>
        <taxon>Pseudomonadati</taxon>
        <taxon>Thermodesulfobacteriota</taxon>
        <taxon>Desulfovibrionia</taxon>
        <taxon>Desulfovibrionales</taxon>
        <taxon>Desulfomicrobiaceae</taxon>
        <taxon>Desulfomicrobium</taxon>
    </lineage>
</organism>
<feature type="transmembrane region" description="Helical" evidence="3">
    <location>
        <begin position="6"/>
        <end position="30"/>
    </location>
</feature>
<keyword evidence="3" id="KW-1133">Transmembrane helix</keyword>
<feature type="region of interest" description="Disordered" evidence="2">
    <location>
        <begin position="71"/>
        <end position="91"/>
    </location>
</feature>